<comment type="caution">
    <text evidence="4">The sequence shown here is derived from an EMBL/GenBank/DDBJ whole genome shotgun (WGS) entry which is preliminary data.</text>
</comment>
<organism evidence="4 5">
    <name type="scientific">Cyclotella cryptica</name>
    <dbReference type="NCBI Taxonomy" id="29204"/>
    <lineage>
        <taxon>Eukaryota</taxon>
        <taxon>Sar</taxon>
        <taxon>Stramenopiles</taxon>
        <taxon>Ochrophyta</taxon>
        <taxon>Bacillariophyta</taxon>
        <taxon>Coscinodiscophyceae</taxon>
        <taxon>Thalassiosirophycidae</taxon>
        <taxon>Stephanodiscales</taxon>
        <taxon>Stephanodiscaceae</taxon>
        <taxon>Cyclotella</taxon>
    </lineage>
</organism>
<sequence length="342" mass="38287">MRRALTKKIISHLSTMMKKDTAKYKEEFYKEYAFFLKEGICQDYESQQSLSKLLYFETSKGMNGELVSLDEYVSRCPPEQKDIYYLYAPSRELALQSPYMEAFSKNKREVLFIYTPIDDFVMTNLKAFEGRNLVNVDSSDIDFGDSKDSDKDKDSETDSDQSTSSTGEYSLTPTQATEFCAWFQSTMSSKVSTCRTTNRLSSSPAVITGNESAAYRRIMRMVETSEGGVESGAMPLPKQTVEINPNHEIIAGLYHLKNSDPVLAQVLAEQIFDNCLTAAGLLDDGRSMLPRLNDLLLCIVKSGVDKREKSTENAEGTSDTSDSIPRAELDSTPQDTDENAAK</sequence>
<keyword evidence="5" id="KW-1185">Reference proteome</keyword>
<proteinExistence type="inferred from homology"/>
<reference evidence="4 5" key="1">
    <citation type="journal article" date="2020" name="G3 (Bethesda)">
        <title>Improved Reference Genome for Cyclotella cryptica CCMP332, a Model for Cell Wall Morphogenesis, Salinity Adaptation, and Lipid Production in Diatoms (Bacillariophyta).</title>
        <authorList>
            <person name="Roberts W.R."/>
            <person name="Downey K.M."/>
            <person name="Ruck E.C."/>
            <person name="Traller J.C."/>
            <person name="Alverson A.J."/>
        </authorList>
    </citation>
    <scope>NUCLEOTIDE SEQUENCE [LARGE SCALE GENOMIC DNA]</scope>
    <source>
        <strain evidence="4 5">CCMP332</strain>
    </source>
</reference>
<dbReference type="SUPFAM" id="SSF54211">
    <property type="entry name" value="Ribosomal protein S5 domain 2-like"/>
    <property type="match status" value="1"/>
</dbReference>
<dbReference type="AlphaFoldDB" id="A0ABD3QCB4"/>
<gene>
    <name evidence="4" type="ORF">HJC23_009898</name>
</gene>
<dbReference type="Gene3D" id="3.30.230.80">
    <property type="match status" value="1"/>
</dbReference>
<dbReference type="InterPro" id="IPR037196">
    <property type="entry name" value="HSP90_C"/>
</dbReference>
<dbReference type="Pfam" id="PF00183">
    <property type="entry name" value="HSP90"/>
    <property type="match status" value="1"/>
</dbReference>
<evidence type="ECO:0000313" key="5">
    <source>
        <dbReference type="Proteomes" id="UP001516023"/>
    </source>
</evidence>
<feature type="compositionally biased region" description="Basic and acidic residues" evidence="3">
    <location>
        <begin position="144"/>
        <end position="156"/>
    </location>
</feature>
<dbReference type="FunFam" id="1.20.120.790:FF:000004">
    <property type="entry name" value="Heat shock protein 75 kDa"/>
    <property type="match status" value="1"/>
</dbReference>
<dbReference type="Gene3D" id="1.20.120.790">
    <property type="entry name" value="Heat shock protein 90, C-terminal domain"/>
    <property type="match status" value="1"/>
</dbReference>
<dbReference type="SUPFAM" id="SSF110942">
    <property type="entry name" value="HSP90 C-terminal domain"/>
    <property type="match status" value="1"/>
</dbReference>
<accession>A0ABD3QCB4</accession>
<comment type="similarity">
    <text evidence="1">Belongs to the heat shock protein 90 family.</text>
</comment>
<evidence type="ECO:0000256" key="3">
    <source>
        <dbReference type="SAM" id="MobiDB-lite"/>
    </source>
</evidence>
<feature type="region of interest" description="Disordered" evidence="3">
    <location>
        <begin position="305"/>
        <end position="342"/>
    </location>
</feature>
<dbReference type="EMBL" id="JABMIG020000054">
    <property type="protein sequence ID" value="KAL3797534.1"/>
    <property type="molecule type" value="Genomic_DNA"/>
</dbReference>
<feature type="compositionally biased region" description="Polar residues" evidence="3">
    <location>
        <begin position="313"/>
        <end position="323"/>
    </location>
</feature>
<feature type="region of interest" description="Disordered" evidence="3">
    <location>
        <begin position="139"/>
        <end position="170"/>
    </location>
</feature>
<evidence type="ECO:0000256" key="2">
    <source>
        <dbReference type="ARBA" id="ARBA00023186"/>
    </source>
</evidence>
<dbReference type="Proteomes" id="UP001516023">
    <property type="component" value="Unassembled WGS sequence"/>
</dbReference>
<dbReference type="PANTHER" id="PTHR11528">
    <property type="entry name" value="HEAT SHOCK PROTEIN 90 FAMILY MEMBER"/>
    <property type="match status" value="1"/>
</dbReference>
<dbReference type="InterPro" id="IPR020568">
    <property type="entry name" value="Ribosomal_Su5_D2-typ_SF"/>
</dbReference>
<keyword evidence="2" id="KW-0143">Chaperone</keyword>
<name>A0ABD3QCB4_9STRA</name>
<evidence type="ECO:0000256" key="1">
    <source>
        <dbReference type="ARBA" id="ARBA00008239"/>
    </source>
</evidence>
<dbReference type="Gene3D" id="3.40.50.11260">
    <property type="match status" value="1"/>
</dbReference>
<evidence type="ECO:0008006" key="6">
    <source>
        <dbReference type="Google" id="ProtNLM"/>
    </source>
</evidence>
<evidence type="ECO:0000313" key="4">
    <source>
        <dbReference type="EMBL" id="KAL3797534.1"/>
    </source>
</evidence>
<protein>
    <recommendedName>
        <fullName evidence="6">Heat shock protein 90</fullName>
    </recommendedName>
</protein>
<dbReference type="InterPro" id="IPR001404">
    <property type="entry name" value="Hsp90_fam"/>
</dbReference>
<dbReference type="FunFam" id="3.40.50.11260:FF:000004">
    <property type="entry name" value="Heat shock protein 75 mitochondrial"/>
    <property type="match status" value="1"/>
</dbReference>